<organism evidence="3">
    <name type="scientific">Anopheles triannulatus</name>
    <dbReference type="NCBI Taxonomy" id="58253"/>
    <lineage>
        <taxon>Eukaryota</taxon>
        <taxon>Metazoa</taxon>
        <taxon>Ecdysozoa</taxon>
        <taxon>Arthropoda</taxon>
        <taxon>Hexapoda</taxon>
        <taxon>Insecta</taxon>
        <taxon>Pterygota</taxon>
        <taxon>Neoptera</taxon>
        <taxon>Endopterygota</taxon>
        <taxon>Diptera</taxon>
        <taxon>Nematocera</taxon>
        <taxon>Culicoidea</taxon>
        <taxon>Culicidae</taxon>
        <taxon>Anophelinae</taxon>
        <taxon>Anopheles</taxon>
    </lineage>
</organism>
<evidence type="ECO:0000259" key="2">
    <source>
        <dbReference type="Pfam" id="PF14949"/>
    </source>
</evidence>
<feature type="region of interest" description="Disordered" evidence="1">
    <location>
        <begin position="1"/>
        <end position="69"/>
    </location>
</feature>
<dbReference type="EMBL" id="GGFK01013096">
    <property type="protein sequence ID" value="MBW46417.1"/>
    <property type="molecule type" value="Transcribed_RNA"/>
</dbReference>
<feature type="domain" description="ARF7 effector protein C-terminal" evidence="2">
    <location>
        <begin position="26"/>
        <end position="125"/>
    </location>
</feature>
<accession>A0A2M4B055</accession>
<evidence type="ECO:0000313" key="3">
    <source>
        <dbReference type="EMBL" id="MBW46417.1"/>
    </source>
</evidence>
<feature type="compositionally biased region" description="Polar residues" evidence="1">
    <location>
        <begin position="1"/>
        <end position="17"/>
    </location>
</feature>
<protein>
    <recommendedName>
        <fullName evidence="2">ARF7 effector protein C-terminal domain-containing protein</fullName>
    </recommendedName>
</protein>
<dbReference type="InterPro" id="IPR029264">
    <property type="entry name" value="ARF7EP_C"/>
</dbReference>
<evidence type="ECO:0000256" key="1">
    <source>
        <dbReference type="SAM" id="MobiDB-lite"/>
    </source>
</evidence>
<name>A0A2M4B055_9DIPT</name>
<proteinExistence type="predicted"/>
<feature type="compositionally biased region" description="Polar residues" evidence="1">
    <location>
        <begin position="57"/>
        <end position="69"/>
    </location>
</feature>
<reference evidence="3" key="1">
    <citation type="submission" date="2018-01" db="EMBL/GenBank/DDBJ databases">
        <title>An insight into the sialome of Amazonian anophelines.</title>
        <authorList>
            <person name="Ribeiro J.M."/>
            <person name="Scarpassa V."/>
            <person name="Calvo E."/>
        </authorList>
    </citation>
    <scope>NUCLEOTIDE SEQUENCE</scope>
    <source>
        <tissue evidence="3">Salivary glands</tissue>
    </source>
</reference>
<dbReference type="PANTHER" id="PTHR46536:SF3">
    <property type="entry name" value="ARF7 EFFECTOR PROTEIN C-TERMINAL DOMAIN-CONTAINING PROTEIN"/>
    <property type="match status" value="1"/>
</dbReference>
<sequence>MSDSSGPMNPATGTPSNKMHRRKSRGTRNLLEDNSKFLANFDPGVSRREKRKLAQSIPMQQTETRNRKSSLYNEQGCLRESRRNLCDCLDFSCPGCHFPCPSCDSPMCGPICRRNRRWMYEQIVHDSKEKIIMNELITKNASQQKHPVKN</sequence>
<dbReference type="AlphaFoldDB" id="A0A2M4B055"/>
<dbReference type="Pfam" id="PF14949">
    <property type="entry name" value="ARF7EP_C"/>
    <property type="match status" value="1"/>
</dbReference>
<dbReference type="PANTHER" id="PTHR46536">
    <property type="entry name" value="ARL14 EFFECTOR PROTEIN"/>
    <property type="match status" value="1"/>
</dbReference>